<feature type="compositionally biased region" description="Polar residues" evidence="1">
    <location>
        <begin position="1"/>
        <end position="19"/>
    </location>
</feature>
<dbReference type="KEGG" id="ccho:CCHOA_06545"/>
<feature type="region of interest" description="Disordered" evidence="1">
    <location>
        <begin position="1"/>
        <end position="22"/>
    </location>
</feature>
<name>A0A3G6J9Z0_9CORY</name>
<reference evidence="2 3" key="1">
    <citation type="submission" date="2018-11" db="EMBL/GenBank/DDBJ databases">
        <authorList>
            <person name="Kleinhagauer T."/>
            <person name="Glaeser S.P."/>
            <person name="Spergser J."/>
            <person name="Ruckert C."/>
            <person name="Kaempfer P."/>
            <person name="Busse H.-J."/>
        </authorList>
    </citation>
    <scope>NUCLEOTIDE SEQUENCE [LARGE SCALE GENOMIC DNA]</scope>
    <source>
        <strain evidence="2 3">200CH</strain>
    </source>
</reference>
<dbReference type="Proteomes" id="UP000269019">
    <property type="component" value="Chromosome"/>
</dbReference>
<evidence type="ECO:0000256" key="1">
    <source>
        <dbReference type="SAM" id="MobiDB-lite"/>
    </source>
</evidence>
<organism evidence="2 3">
    <name type="scientific">Corynebacterium choanae</name>
    <dbReference type="NCBI Taxonomy" id="1862358"/>
    <lineage>
        <taxon>Bacteria</taxon>
        <taxon>Bacillati</taxon>
        <taxon>Actinomycetota</taxon>
        <taxon>Actinomycetes</taxon>
        <taxon>Mycobacteriales</taxon>
        <taxon>Corynebacteriaceae</taxon>
        <taxon>Corynebacterium</taxon>
    </lineage>
</organism>
<evidence type="ECO:0000313" key="2">
    <source>
        <dbReference type="EMBL" id="AZA13708.1"/>
    </source>
</evidence>
<protein>
    <submittedName>
        <fullName evidence="2">Uncharacterized protein</fullName>
    </submittedName>
</protein>
<dbReference type="EMBL" id="CP033896">
    <property type="protein sequence ID" value="AZA13708.1"/>
    <property type="molecule type" value="Genomic_DNA"/>
</dbReference>
<dbReference type="AlphaFoldDB" id="A0A3G6J9Z0"/>
<keyword evidence="3" id="KW-1185">Reference proteome</keyword>
<sequence>MEIPNLTSANRSPKMQPDSQYCGGADPCAAKPTTIGASAVPAALQGWCCRSRLQAPHFGWVPDGRLPVLVTIQHGNRWGSNDNAPCDRLDFVPKDNTCQPVQPSPVVATAATGAMGGLVGTKHRLSTFRIDTFFSTTHHYRKTHCCGVCQPHRSRLQHNQADNLGW</sequence>
<proteinExistence type="predicted"/>
<accession>A0A3G6J9Z0</accession>
<evidence type="ECO:0000313" key="3">
    <source>
        <dbReference type="Proteomes" id="UP000269019"/>
    </source>
</evidence>
<gene>
    <name evidence="2" type="ORF">CCHOA_06545</name>
</gene>